<keyword evidence="3" id="KW-0677">Repeat</keyword>
<name>A0A4P7NEH9_PYROR</name>
<evidence type="ECO:0000313" key="9">
    <source>
        <dbReference type="EMBL" id="QBZ60259.1"/>
    </source>
</evidence>
<dbReference type="PANTHER" id="PTHR24126:SF14">
    <property type="entry name" value="ANK_REP_REGION DOMAIN-CONTAINING PROTEIN"/>
    <property type="match status" value="1"/>
</dbReference>
<comment type="similarity">
    <text evidence="1">Belongs to the Gfa family.</text>
</comment>
<keyword evidence="4" id="KW-0862">Zinc</keyword>
<evidence type="ECO:0000256" key="7">
    <source>
        <dbReference type="SAM" id="MobiDB-lite"/>
    </source>
</evidence>
<dbReference type="GO" id="GO:0016846">
    <property type="term" value="F:carbon-sulfur lyase activity"/>
    <property type="evidence" value="ECO:0007669"/>
    <property type="project" value="InterPro"/>
</dbReference>
<feature type="region of interest" description="Disordered" evidence="7">
    <location>
        <begin position="1215"/>
        <end position="1244"/>
    </location>
</feature>
<evidence type="ECO:0000256" key="6">
    <source>
        <dbReference type="PROSITE-ProRule" id="PRU00023"/>
    </source>
</evidence>
<gene>
    <name evidence="9" type="ORF">PoMZ_07198</name>
</gene>
<dbReference type="EMBL" id="CP034207">
    <property type="protein sequence ID" value="QBZ60259.1"/>
    <property type="molecule type" value="Genomic_DNA"/>
</dbReference>
<evidence type="ECO:0000256" key="2">
    <source>
        <dbReference type="ARBA" id="ARBA00022723"/>
    </source>
</evidence>
<dbReference type="AlphaFoldDB" id="A0A4P7NEH9"/>
<feature type="compositionally biased region" description="Acidic residues" evidence="7">
    <location>
        <begin position="884"/>
        <end position="904"/>
    </location>
</feature>
<dbReference type="PROSITE" id="PS50088">
    <property type="entry name" value="ANK_REPEAT"/>
    <property type="match status" value="3"/>
</dbReference>
<evidence type="ECO:0000256" key="3">
    <source>
        <dbReference type="ARBA" id="ARBA00022737"/>
    </source>
</evidence>
<reference evidence="9 10" key="1">
    <citation type="journal article" date="2019" name="Mol. Biol. Evol.">
        <title>Blast fungal genomes show frequent chromosomal changes, gene gains and losses, and effector gene turnover.</title>
        <authorList>
            <person name="Gomez Luciano L.B."/>
            <person name="Jason Tsai I."/>
            <person name="Chuma I."/>
            <person name="Tosa Y."/>
            <person name="Chen Y.H."/>
            <person name="Li J.Y."/>
            <person name="Li M.Y."/>
            <person name="Jade Lu M.Y."/>
            <person name="Nakayashiki H."/>
            <person name="Li W.H."/>
        </authorList>
    </citation>
    <scope>NUCLEOTIDE SEQUENCE [LARGE SCALE GENOMIC DNA]</scope>
    <source>
        <strain evidence="9">MZ5-1-6</strain>
    </source>
</reference>
<keyword evidence="2" id="KW-0479">Metal-binding</keyword>
<evidence type="ECO:0000259" key="8">
    <source>
        <dbReference type="Pfam" id="PF04828"/>
    </source>
</evidence>
<accession>A0A4P7NEH9</accession>
<protein>
    <recommendedName>
        <fullName evidence="8">CENP-V/GFA domain-containing protein</fullName>
    </recommendedName>
</protein>
<dbReference type="SUPFAM" id="SSF48403">
    <property type="entry name" value="Ankyrin repeat"/>
    <property type="match status" value="1"/>
</dbReference>
<dbReference type="InterPro" id="IPR036770">
    <property type="entry name" value="Ankyrin_rpt-contain_sf"/>
</dbReference>
<feature type="repeat" description="ANK" evidence="6">
    <location>
        <begin position="384"/>
        <end position="411"/>
    </location>
</feature>
<evidence type="ECO:0000313" key="10">
    <source>
        <dbReference type="Proteomes" id="UP000294847"/>
    </source>
</evidence>
<dbReference type="GO" id="GO:0046872">
    <property type="term" value="F:metal ion binding"/>
    <property type="evidence" value="ECO:0007669"/>
    <property type="project" value="UniProtKB-KW"/>
</dbReference>
<dbReference type="Proteomes" id="UP000294847">
    <property type="component" value="Chromosome 4"/>
</dbReference>
<dbReference type="InterPro" id="IPR011057">
    <property type="entry name" value="Mss4-like_sf"/>
</dbReference>
<dbReference type="SMART" id="SM00248">
    <property type="entry name" value="ANK"/>
    <property type="match status" value="6"/>
</dbReference>
<dbReference type="Pfam" id="PF04828">
    <property type="entry name" value="GFA"/>
    <property type="match status" value="1"/>
</dbReference>
<evidence type="ECO:0000256" key="5">
    <source>
        <dbReference type="ARBA" id="ARBA00023043"/>
    </source>
</evidence>
<feature type="compositionally biased region" description="Low complexity" evidence="7">
    <location>
        <begin position="1229"/>
        <end position="1244"/>
    </location>
</feature>
<evidence type="ECO:0000256" key="4">
    <source>
        <dbReference type="ARBA" id="ARBA00022833"/>
    </source>
</evidence>
<keyword evidence="5 6" id="KW-0040">ANK repeat</keyword>
<feature type="repeat" description="ANK" evidence="6">
    <location>
        <begin position="323"/>
        <end position="355"/>
    </location>
</feature>
<feature type="domain" description="CENP-V/GFA" evidence="8">
    <location>
        <begin position="7"/>
        <end position="63"/>
    </location>
</feature>
<feature type="repeat" description="ANK" evidence="6">
    <location>
        <begin position="460"/>
        <end position="493"/>
    </location>
</feature>
<dbReference type="Gene3D" id="3.90.1590.10">
    <property type="entry name" value="glutathione-dependent formaldehyde- activating enzyme (gfa)"/>
    <property type="match status" value="1"/>
</dbReference>
<dbReference type="SUPFAM" id="SSF51316">
    <property type="entry name" value="Mss4-like"/>
    <property type="match status" value="1"/>
</dbReference>
<dbReference type="PROSITE" id="PS50297">
    <property type="entry name" value="ANK_REP_REGION"/>
    <property type="match status" value="3"/>
</dbReference>
<dbReference type="Gene3D" id="1.25.40.20">
    <property type="entry name" value="Ankyrin repeat-containing domain"/>
    <property type="match status" value="2"/>
</dbReference>
<feature type="compositionally biased region" description="Basic and acidic residues" evidence="7">
    <location>
        <begin position="567"/>
        <end position="580"/>
    </location>
</feature>
<dbReference type="Pfam" id="PF12796">
    <property type="entry name" value="Ank_2"/>
    <property type="match status" value="2"/>
</dbReference>
<feature type="region of interest" description="Disordered" evidence="7">
    <location>
        <begin position="881"/>
        <end position="904"/>
    </location>
</feature>
<feature type="region of interest" description="Disordered" evidence="7">
    <location>
        <begin position="559"/>
        <end position="580"/>
    </location>
</feature>
<sequence length="1244" mass="138297">MRTYSDKATDSGNTVGRAFCANCGSPVRGDSSKFPGFLIVPVGCLDGSDADKADLRPTAEYFCLSKAAWLPGLEGTEKVDLGPAMNYTPLHELERIFDHFHGSGPLGWERVAATDEEIAAFRCYAQLNSLVRVCRKTYDVLNPNLYRLALQWMDFLLSAPCVSIGDFVSMGELGIRILDKFINAGLVGDLRRNVSSYHDRSTLPDMETFEIEARFFPSYVSVKAFPGRHRSVPVRPTSKFTSCWEKKRCLRPSKAIIPEDHIYFEPSGRLRQRWEPHQIRLLEVADNFLCQKHQDSYGGRPKTDVDEYESYNMAIYYARSIRGFRSPLHVAASFGNLEAMKRLLDVGFDPNALAEGHCQCTDLKPWSAGLPQYSVVPDPETRLPRWTPLHIAICHGEFEAAKMLISYGSDVYRILKHSGQGPTISAFHAAAGFGDVKLLDHLADSGFCSDPEVLVRTDRVGLTPLHWAIINGHLDTSAAWLLAHGVDIDTPAMKTNGRTGMDCSVLALTLRYECFYEACRLIDMGASVTQIATCDVPSSLHQACRRMRVYGAARFGEKPSSQPLIDSQHRTRVPDPSEQARADTVKKLIDKGCKVDCRDPLTGLTTVSLATQNCLPQTVAYLLAAGASIEADGVWEAFEEADHFTSPDGSGLATLLVIVDHLRAEDASFPDKVLYWLLSTKPPRIWGNRETCREAIRWIVAKGANPHRLQLPGETIEFNKLYLLAASVDFNSAEILSRSQMGLPVNDFEELIQSLSLTGTGHEGRAALICALDLSSHPWKEMKPSTLVKCLGSLIDGWSSERLAFTSGQTLLRFLDYAEDWIGSLEPGQLAQLLQSAICRLHMVMYTKGSERYLVPDTAVIHRLVHLICRTGVMASNGQQELASNDEVDVDDDDDDGDDDDYDEFKECPKTCPTGFFNELSGGICCNNDLWTYDELAPIYCTLIQHGAEVFGTCGFHGLDEWGEEQIQIHRVITAGCYKTVHSILWASPDLLQRHGEFGRQLLHYTAMKLAVLLDEKPRTQSDAGDIQRANYYLRIMCLLIQHGADPAECNDEGKVPLEFILVAALRRPQNLIFGAHHDGQVVARRVLPIAVRLLWHPSLAEHVIPADDWDYEPGGDPEYDDDMDVELSYFDDHDPENNWKAVWDMTVAECLQVLLSGTVNEMEFRPARLWRVEQKSADESRRIMAGSLRKTVRVWEDEAGSLKVEMLPMECAGADVKAGGGDDDGEVSDGSSSSCLSGGSNDF</sequence>
<organism evidence="9 10">
    <name type="scientific">Pyricularia oryzae</name>
    <name type="common">Rice blast fungus</name>
    <name type="synonym">Magnaporthe oryzae</name>
    <dbReference type="NCBI Taxonomy" id="318829"/>
    <lineage>
        <taxon>Eukaryota</taxon>
        <taxon>Fungi</taxon>
        <taxon>Dikarya</taxon>
        <taxon>Ascomycota</taxon>
        <taxon>Pezizomycotina</taxon>
        <taxon>Sordariomycetes</taxon>
        <taxon>Sordariomycetidae</taxon>
        <taxon>Magnaporthales</taxon>
        <taxon>Pyriculariaceae</taxon>
        <taxon>Pyricularia</taxon>
    </lineage>
</organism>
<dbReference type="InterPro" id="IPR006913">
    <property type="entry name" value="CENP-V/GFA"/>
</dbReference>
<dbReference type="PANTHER" id="PTHR24126">
    <property type="entry name" value="ANKYRIN REPEAT, PH AND SEC7 DOMAIN CONTAINING PROTEIN SECG-RELATED"/>
    <property type="match status" value="1"/>
</dbReference>
<evidence type="ECO:0000256" key="1">
    <source>
        <dbReference type="ARBA" id="ARBA00005495"/>
    </source>
</evidence>
<dbReference type="InterPro" id="IPR002110">
    <property type="entry name" value="Ankyrin_rpt"/>
</dbReference>
<proteinExistence type="inferred from homology"/>